<accession>A0A6N8CSU7</accession>
<dbReference type="PANTHER" id="PTHR34352:SF1">
    <property type="entry name" value="PROTEIN YHFA"/>
    <property type="match status" value="1"/>
</dbReference>
<dbReference type="AlphaFoldDB" id="A0A6N8CSU7"/>
<keyword evidence="2" id="KW-1185">Reference proteome</keyword>
<dbReference type="PANTHER" id="PTHR34352">
    <property type="entry name" value="PROTEIN YHFA"/>
    <property type="match status" value="1"/>
</dbReference>
<reference evidence="1 2" key="1">
    <citation type="submission" date="2019-11" db="EMBL/GenBank/DDBJ databases">
        <title>Terrilactibacillus tamarindus sp. nov. BCM23-1 isolated from bark of Tamarindus indica.</title>
        <authorList>
            <person name="Kingkaew E."/>
            <person name="Tanasupawat S."/>
        </authorList>
    </citation>
    <scope>NUCLEOTIDE SEQUENCE [LARGE SCALE GENOMIC DNA]</scope>
    <source>
        <strain evidence="1 2">BCM23-1</strain>
    </source>
</reference>
<dbReference type="InterPro" id="IPR003718">
    <property type="entry name" value="OsmC/Ohr_fam"/>
</dbReference>
<comment type="caution">
    <text evidence="1">The sequence shown here is derived from an EMBL/GenBank/DDBJ whole genome shotgun (WGS) entry which is preliminary data.</text>
</comment>
<dbReference type="OrthoDB" id="13625at2"/>
<sequence>MEFNITENGIKTETGYGELVISGDETYGFRPYQLMIASLAGCSASVMRKIFSKKKLKIEEMTIRADVTREEVEPKKIEKVHLHFLIKGDNLEGKMDRILALTRKYCSMVQSVEKQIEVVETYELI</sequence>
<evidence type="ECO:0000313" key="2">
    <source>
        <dbReference type="Proteomes" id="UP000440978"/>
    </source>
</evidence>
<dbReference type="Pfam" id="PF02566">
    <property type="entry name" value="OsmC"/>
    <property type="match status" value="1"/>
</dbReference>
<name>A0A6N8CSU7_9BACI</name>
<organism evidence="1 2">
    <name type="scientific">Terrilactibacillus tamarindi</name>
    <dbReference type="NCBI Taxonomy" id="2599694"/>
    <lineage>
        <taxon>Bacteria</taxon>
        <taxon>Bacillati</taxon>
        <taxon>Bacillota</taxon>
        <taxon>Bacilli</taxon>
        <taxon>Bacillales</taxon>
        <taxon>Bacillaceae</taxon>
        <taxon>Terrilactibacillus</taxon>
    </lineage>
</organism>
<dbReference type="Proteomes" id="UP000440978">
    <property type="component" value="Unassembled WGS sequence"/>
</dbReference>
<evidence type="ECO:0000313" key="1">
    <source>
        <dbReference type="EMBL" id="MTT32133.1"/>
    </source>
</evidence>
<dbReference type="SUPFAM" id="SSF82784">
    <property type="entry name" value="OsmC-like"/>
    <property type="match status" value="1"/>
</dbReference>
<dbReference type="RefSeq" id="WP_155218821.1">
    <property type="nucleotide sequence ID" value="NZ_WNHB01000012.1"/>
</dbReference>
<gene>
    <name evidence="1" type="ORF">GMB86_08945</name>
</gene>
<dbReference type="InterPro" id="IPR015946">
    <property type="entry name" value="KH_dom-like_a/b"/>
</dbReference>
<dbReference type="EMBL" id="WNHB01000012">
    <property type="protein sequence ID" value="MTT32133.1"/>
    <property type="molecule type" value="Genomic_DNA"/>
</dbReference>
<dbReference type="Gene3D" id="3.30.300.20">
    <property type="match status" value="1"/>
</dbReference>
<dbReference type="InterPro" id="IPR036102">
    <property type="entry name" value="OsmC/Ohrsf"/>
</dbReference>
<proteinExistence type="predicted"/>
<protein>
    <submittedName>
        <fullName evidence="1">OsmC family peroxiredoxin</fullName>
    </submittedName>
</protein>